<feature type="compositionally biased region" description="Basic residues" evidence="1">
    <location>
        <begin position="464"/>
        <end position="479"/>
    </location>
</feature>
<proteinExistence type="predicted"/>
<evidence type="ECO:0000313" key="3">
    <source>
        <dbReference type="EMBL" id="KAG2454967.1"/>
    </source>
</evidence>
<sequence>MAPQSRKPLQVNTGVLLLCLLWPGGLAAAQVGQPRTLPSGAVSSSSSSSACTGDSSRAPCTPPEPSSRTQFRTELPLQRRPQVVVFGDSMSDVGNVFSFTGGYVPSRSRYWAGRFADGPGWLDHLAAVAAAAVAMDPQQQEGGQHVQEEEAQEQQEHQWRRRRLAQAEVLDFAYGGSTACASRARVSAMVPDLAAQVDSFLAGQRPAATATSLWGNASTAAGMRPLSTTAAGVMGRPVATSKTSCTNGLLRPQPRWLLQQPAGNGSSSSRRPNSDALWQQPSPPQYVRRVIHVWTGHNDFLGGAVDWSDPAAGPVLAANVSACIGAALDRLVAAAQQEAAAAELRAPPPAAAAAAGAAADVSTADAMAQVPGPATAVTYLVLWTLAPVDLAPALPDAFRPQAAAAVAALNADLAAHVRRIRRQQQIQQVMQDRQQGQRQKANQGPGSGAVIEKDGQPGQPLLQQKRKLRRHSTSRRRLQSQHSSGAFTAAAPAALPAPPAALVVPLLFDAHAAISCAALQPEAAGLRTGNTSCLQFPPPRIEGLPGYNSSSDSSGRSSGGNSSAAASGGSIPLATGAFLQIAAADAATPCADAGQHLWYDGMHLTAAANSRLLAGPLQRAGLGLLLPAL</sequence>
<organism evidence="3 4">
    <name type="scientific">Chlamydomonas schloesseri</name>
    <dbReference type="NCBI Taxonomy" id="2026947"/>
    <lineage>
        <taxon>Eukaryota</taxon>
        <taxon>Viridiplantae</taxon>
        <taxon>Chlorophyta</taxon>
        <taxon>core chlorophytes</taxon>
        <taxon>Chlorophyceae</taxon>
        <taxon>CS clade</taxon>
        <taxon>Chlamydomonadales</taxon>
        <taxon>Chlamydomonadaceae</taxon>
        <taxon>Chlamydomonas</taxon>
    </lineage>
</organism>
<dbReference type="EMBL" id="JAEHOD010000001">
    <property type="protein sequence ID" value="KAG2454967.1"/>
    <property type="molecule type" value="Genomic_DNA"/>
</dbReference>
<evidence type="ECO:0000313" key="4">
    <source>
        <dbReference type="Proteomes" id="UP000613740"/>
    </source>
</evidence>
<feature type="compositionally biased region" description="Low complexity" evidence="1">
    <location>
        <begin position="249"/>
        <end position="276"/>
    </location>
</feature>
<reference evidence="3" key="1">
    <citation type="journal article" date="2020" name="bioRxiv">
        <title>Comparative genomics of Chlamydomonas.</title>
        <authorList>
            <person name="Craig R.J."/>
            <person name="Hasan A.R."/>
            <person name="Ness R.W."/>
            <person name="Keightley P.D."/>
        </authorList>
    </citation>
    <scope>NUCLEOTIDE SEQUENCE</scope>
    <source>
        <strain evidence="3">CCAP 11/173</strain>
    </source>
</reference>
<dbReference type="Gene3D" id="3.40.50.1110">
    <property type="entry name" value="SGNH hydrolase"/>
    <property type="match status" value="1"/>
</dbReference>
<keyword evidence="4" id="KW-1185">Reference proteome</keyword>
<feature type="signal peptide" evidence="2">
    <location>
        <begin position="1"/>
        <end position="27"/>
    </location>
</feature>
<feature type="compositionally biased region" description="Low complexity" evidence="1">
    <location>
        <begin position="549"/>
        <end position="566"/>
    </location>
</feature>
<evidence type="ECO:0008006" key="5">
    <source>
        <dbReference type="Google" id="ProtNLM"/>
    </source>
</evidence>
<dbReference type="Proteomes" id="UP000613740">
    <property type="component" value="Unassembled WGS sequence"/>
</dbReference>
<feature type="compositionally biased region" description="Low complexity" evidence="1">
    <location>
        <begin position="425"/>
        <end position="439"/>
    </location>
</feature>
<dbReference type="InterPro" id="IPR036514">
    <property type="entry name" value="SGNH_hydro_sf"/>
</dbReference>
<evidence type="ECO:0000256" key="1">
    <source>
        <dbReference type="SAM" id="MobiDB-lite"/>
    </source>
</evidence>
<gene>
    <name evidence="3" type="ORF">HYH02_000793</name>
</gene>
<dbReference type="AlphaFoldDB" id="A0A835WWZ8"/>
<feature type="region of interest" description="Disordered" evidence="1">
    <location>
        <begin position="36"/>
        <end position="74"/>
    </location>
</feature>
<feature type="chain" id="PRO_5033020510" description="SGNH hydrolase-type esterase domain-containing protein" evidence="2">
    <location>
        <begin position="28"/>
        <end position="629"/>
    </location>
</feature>
<dbReference type="OrthoDB" id="1600564at2759"/>
<keyword evidence="2" id="KW-0732">Signal</keyword>
<feature type="compositionally biased region" description="Low complexity" evidence="1">
    <location>
        <begin position="39"/>
        <end position="56"/>
    </location>
</feature>
<evidence type="ECO:0000256" key="2">
    <source>
        <dbReference type="SAM" id="SignalP"/>
    </source>
</evidence>
<comment type="caution">
    <text evidence="3">The sequence shown here is derived from an EMBL/GenBank/DDBJ whole genome shotgun (WGS) entry which is preliminary data.</text>
</comment>
<feature type="region of interest" description="Disordered" evidence="1">
    <location>
        <begin position="136"/>
        <end position="160"/>
    </location>
</feature>
<name>A0A835WWZ8_9CHLO</name>
<protein>
    <recommendedName>
        <fullName evidence="5">SGNH hydrolase-type esterase domain-containing protein</fullName>
    </recommendedName>
</protein>
<feature type="region of interest" description="Disordered" evidence="1">
    <location>
        <begin position="544"/>
        <end position="566"/>
    </location>
</feature>
<feature type="region of interest" description="Disordered" evidence="1">
    <location>
        <begin position="425"/>
        <end position="485"/>
    </location>
</feature>
<feature type="region of interest" description="Disordered" evidence="1">
    <location>
        <begin position="243"/>
        <end position="281"/>
    </location>
</feature>
<feature type="compositionally biased region" description="Low complexity" evidence="1">
    <location>
        <begin position="136"/>
        <end position="145"/>
    </location>
</feature>
<accession>A0A835WWZ8</accession>